<organism evidence="8 9">
    <name type="scientific">Pseudorhodoferax soli</name>
    <dbReference type="NCBI Taxonomy" id="545864"/>
    <lineage>
        <taxon>Bacteria</taxon>
        <taxon>Pseudomonadati</taxon>
        <taxon>Pseudomonadota</taxon>
        <taxon>Betaproteobacteria</taxon>
        <taxon>Burkholderiales</taxon>
        <taxon>Comamonadaceae</taxon>
    </lineage>
</organism>
<dbReference type="Pfam" id="PF00392">
    <property type="entry name" value="GntR"/>
    <property type="match status" value="1"/>
</dbReference>
<dbReference type="PANTHER" id="PTHR46577">
    <property type="entry name" value="HTH-TYPE TRANSCRIPTIONAL REGULATORY PROTEIN GABR"/>
    <property type="match status" value="1"/>
</dbReference>
<keyword evidence="9" id="KW-1185">Reference proteome</keyword>
<keyword evidence="5" id="KW-0804">Transcription</keyword>
<evidence type="ECO:0000313" key="8">
    <source>
        <dbReference type="EMBL" id="RCW65134.1"/>
    </source>
</evidence>
<dbReference type="GO" id="GO:0003677">
    <property type="term" value="F:DNA binding"/>
    <property type="evidence" value="ECO:0007669"/>
    <property type="project" value="UniProtKB-KW"/>
</dbReference>
<name>A0A368XGJ3_9BURK</name>
<evidence type="ECO:0000256" key="3">
    <source>
        <dbReference type="ARBA" id="ARBA00023015"/>
    </source>
</evidence>
<dbReference type="SUPFAM" id="SSF46785">
    <property type="entry name" value="Winged helix' DNA-binding domain"/>
    <property type="match status" value="1"/>
</dbReference>
<comment type="similarity">
    <text evidence="1">In the C-terminal section; belongs to the class-I pyridoxal-phosphate-dependent aminotransferase family.</text>
</comment>
<dbReference type="InterPro" id="IPR051446">
    <property type="entry name" value="HTH_trans_reg/aminotransferase"/>
</dbReference>
<dbReference type="CDD" id="cd00609">
    <property type="entry name" value="AAT_like"/>
    <property type="match status" value="1"/>
</dbReference>
<dbReference type="RefSeq" id="WP_114471933.1">
    <property type="nucleotide sequence ID" value="NZ_QPJK01000013.1"/>
</dbReference>
<dbReference type="InterPro" id="IPR015421">
    <property type="entry name" value="PyrdxlP-dep_Trfase_major"/>
</dbReference>
<dbReference type="InterPro" id="IPR015424">
    <property type="entry name" value="PyrdxlP-dep_Trfase"/>
</dbReference>
<dbReference type="EMBL" id="QPJK01000013">
    <property type="protein sequence ID" value="RCW65134.1"/>
    <property type="molecule type" value="Genomic_DNA"/>
</dbReference>
<dbReference type="AlphaFoldDB" id="A0A368XGJ3"/>
<dbReference type="SUPFAM" id="SSF53383">
    <property type="entry name" value="PLP-dependent transferases"/>
    <property type="match status" value="1"/>
</dbReference>
<dbReference type="OrthoDB" id="9804020at2"/>
<dbReference type="GO" id="GO:0030170">
    <property type="term" value="F:pyridoxal phosphate binding"/>
    <property type="evidence" value="ECO:0007669"/>
    <property type="project" value="InterPro"/>
</dbReference>
<evidence type="ECO:0000256" key="5">
    <source>
        <dbReference type="ARBA" id="ARBA00023163"/>
    </source>
</evidence>
<dbReference type="Proteomes" id="UP000252884">
    <property type="component" value="Unassembled WGS sequence"/>
</dbReference>
<dbReference type="GO" id="GO:0003700">
    <property type="term" value="F:DNA-binding transcription factor activity"/>
    <property type="evidence" value="ECO:0007669"/>
    <property type="project" value="InterPro"/>
</dbReference>
<evidence type="ECO:0000256" key="6">
    <source>
        <dbReference type="SAM" id="MobiDB-lite"/>
    </source>
</evidence>
<reference evidence="8 9" key="1">
    <citation type="submission" date="2018-07" db="EMBL/GenBank/DDBJ databases">
        <title>Genomic Encyclopedia of Type Strains, Phase IV (KMG-IV): sequencing the most valuable type-strain genomes for metagenomic binning, comparative biology and taxonomic classification.</title>
        <authorList>
            <person name="Goeker M."/>
        </authorList>
    </citation>
    <scope>NUCLEOTIDE SEQUENCE [LARGE SCALE GENOMIC DNA]</scope>
    <source>
        <strain evidence="8 9">DSM 21634</strain>
    </source>
</reference>
<evidence type="ECO:0000256" key="1">
    <source>
        <dbReference type="ARBA" id="ARBA00005384"/>
    </source>
</evidence>
<keyword evidence="4" id="KW-0238">DNA-binding</keyword>
<comment type="caution">
    <text evidence="8">The sequence shown here is derived from an EMBL/GenBank/DDBJ whole genome shotgun (WGS) entry which is preliminary data.</text>
</comment>
<evidence type="ECO:0000256" key="4">
    <source>
        <dbReference type="ARBA" id="ARBA00023125"/>
    </source>
</evidence>
<dbReference type="InterPro" id="IPR000524">
    <property type="entry name" value="Tscrpt_reg_HTH_GntR"/>
</dbReference>
<protein>
    <submittedName>
        <fullName evidence="8">GntR family transcriptional regulator</fullName>
    </submittedName>
</protein>
<dbReference type="InterPro" id="IPR004839">
    <property type="entry name" value="Aminotransferase_I/II_large"/>
</dbReference>
<proteinExistence type="inferred from homology"/>
<dbReference type="Pfam" id="PF00155">
    <property type="entry name" value="Aminotran_1_2"/>
    <property type="match status" value="1"/>
</dbReference>
<dbReference type="CDD" id="cd07377">
    <property type="entry name" value="WHTH_GntR"/>
    <property type="match status" value="1"/>
</dbReference>
<accession>A0A368XGJ3</accession>
<dbReference type="PANTHER" id="PTHR46577:SF1">
    <property type="entry name" value="HTH-TYPE TRANSCRIPTIONAL REGULATORY PROTEIN GABR"/>
    <property type="match status" value="1"/>
</dbReference>
<gene>
    <name evidence="8" type="ORF">DES41_11358</name>
</gene>
<dbReference type="SMART" id="SM00345">
    <property type="entry name" value="HTH_GNTR"/>
    <property type="match status" value="1"/>
</dbReference>
<feature type="region of interest" description="Disordered" evidence="6">
    <location>
        <begin position="86"/>
        <end position="112"/>
    </location>
</feature>
<evidence type="ECO:0000313" key="9">
    <source>
        <dbReference type="Proteomes" id="UP000252884"/>
    </source>
</evidence>
<evidence type="ECO:0000256" key="2">
    <source>
        <dbReference type="ARBA" id="ARBA00022898"/>
    </source>
</evidence>
<dbReference type="Gene3D" id="3.40.640.10">
    <property type="entry name" value="Type I PLP-dependent aspartate aminotransferase-like (Major domain)"/>
    <property type="match status" value="1"/>
</dbReference>
<feature type="compositionally biased region" description="Low complexity" evidence="6">
    <location>
        <begin position="87"/>
        <end position="108"/>
    </location>
</feature>
<dbReference type="PROSITE" id="PS50949">
    <property type="entry name" value="HTH_GNTR"/>
    <property type="match status" value="1"/>
</dbReference>
<keyword evidence="2" id="KW-0663">Pyridoxal phosphate</keyword>
<dbReference type="InterPro" id="IPR036388">
    <property type="entry name" value="WH-like_DNA-bd_sf"/>
</dbReference>
<dbReference type="InterPro" id="IPR036390">
    <property type="entry name" value="WH_DNA-bd_sf"/>
</dbReference>
<evidence type="ECO:0000259" key="7">
    <source>
        <dbReference type="PROSITE" id="PS50949"/>
    </source>
</evidence>
<feature type="domain" description="HTH gntR-type" evidence="7">
    <location>
        <begin position="21"/>
        <end position="89"/>
    </location>
</feature>
<keyword evidence="3" id="KW-0805">Transcription regulation</keyword>
<dbReference type="Gene3D" id="1.10.10.10">
    <property type="entry name" value="Winged helix-like DNA-binding domain superfamily/Winged helix DNA-binding domain"/>
    <property type="match status" value="1"/>
</dbReference>
<sequence length="474" mass="50669">MQDSSAEKFASWPAALKARKGPKYLAIVELIKEDVREGRLKPGEPLLSQRALASLLKINFTTVGRAYEEAEKQGLVQTRQGQGTFIAGVRPGERPAAGAPDEAAGNADDPIDLSTSWPPNLDIAAMLADEVRQLTHERSFDFLARRKGGVPGADRSAGQTWLQPRFDAPLDGRVAMASGTRNALIALFSRLVGTGGRLMVESMCWPTVRTLAAVLGIELVPVALDAEGLSPEALDEAAQKSGATALYCVPSLQNPTGAVMGLQRRQAVIEVARRRGITLIEDDAYGGLQKEPQPLLGALAPDITYSLFGLAKLVSPSLRVCYVVTPDAAATERLVEVLRATMQSVSPLEGALATHLIHRKMLVPLIERVRTEASTRQQIAHGVLDRHGATGQAEGLFCWLPLPARWDASEFAMRLRGEGVLVAAGKSFALAPATAPNAIRIATGAVASTQVLSLALQRIDVLLRQNPSLLSTID</sequence>